<dbReference type="GO" id="GO:0005925">
    <property type="term" value="C:focal adhesion"/>
    <property type="evidence" value="ECO:0007669"/>
    <property type="project" value="UniProtKB-SubCell"/>
</dbReference>
<dbReference type="GO" id="GO:0048741">
    <property type="term" value="P:skeletal muscle fiber development"/>
    <property type="evidence" value="ECO:0007669"/>
    <property type="project" value="UniProtKB-ARBA"/>
</dbReference>
<evidence type="ECO:0000256" key="4">
    <source>
        <dbReference type="ARBA" id="ARBA00004419"/>
    </source>
</evidence>
<feature type="region of interest" description="Disordered" evidence="17">
    <location>
        <begin position="371"/>
        <end position="449"/>
    </location>
</feature>
<evidence type="ECO:0000256" key="5">
    <source>
        <dbReference type="ARBA" id="ARBA00022490"/>
    </source>
</evidence>
<feature type="compositionally biased region" description="Low complexity" evidence="17">
    <location>
        <begin position="1307"/>
        <end position="1321"/>
    </location>
</feature>
<dbReference type="GO" id="GO:0005856">
    <property type="term" value="C:cytoskeleton"/>
    <property type="evidence" value="ECO:0007669"/>
    <property type="project" value="UniProtKB-SubCell"/>
</dbReference>
<feature type="region of interest" description="Disordered" evidence="17">
    <location>
        <begin position="481"/>
        <end position="526"/>
    </location>
</feature>
<organism evidence="18 19">
    <name type="scientific">Astatotilapia calliptera</name>
    <name type="common">Eastern happy</name>
    <name type="synonym">Chromis callipterus</name>
    <dbReference type="NCBI Taxonomy" id="8154"/>
    <lineage>
        <taxon>Eukaryota</taxon>
        <taxon>Metazoa</taxon>
        <taxon>Chordata</taxon>
        <taxon>Craniata</taxon>
        <taxon>Vertebrata</taxon>
        <taxon>Euteleostomi</taxon>
        <taxon>Actinopterygii</taxon>
        <taxon>Neopterygii</taxon>
        <taxon>Teleostei</taxon>
        <taxon>Neoteleostei</taxon>
        <taxon>Acanthomorphata</taxon>
        <taxon>Ovalentaria</taxon>
        <taxon>Cichlomorphae</taxon>
        <taxon>Cichliformes</taxon>
        <taxon>Cichlidae</taxon>
        <taxon>African cichlids</taxon>
        <taxon>Pseudocrenilabrinae</taxon>
        <taxon>Haplochromini</taxon>
        <taxon>Astatotilapia</taxon>
    </lineage>
</organism>
<dbReference type="Ensembl" id="ENSACLT00000086911.1">
    <property type="protein sequence ID" value="ENSACLP00000077863.1"/>
    <property type="gene ID" value="ENSACLG00000022006.2"/>
</dbReference>
<keyword evidence="7" id="KW-0677">Repeat</keyword>
<reference evidence="18" key="4">
    <citation type="submission" date="2025-09" db="UniProtKB">
        <authorList>
            <consortium name="Ensembl"/>
        </authorList>
    </citation>
    <scope>IDENTIFICATION</scope>
</reference>
<evidence type="ECO:0000256" key="12">
    <source>
        <dbReference type="ARBA" id="ARBA00023242"/>
    </source>
</evidence>
<feature type="region of interest" description="Disordered" evidence="17">
    <location>
        <begin position="1277"/>
        <end position="1337"/>
    </location>
</feature>
<keyword evidence="8" id="KW-0833">Ubl conjugation pathway</keyword>
<dbReference type="FunFam" id="2.130.10.10:FF:000361">
    <property type="entry name" value="Activating molecule in beclin-1-regulated autophagy"/>
    <property type="match status" value="1"/>
</dbReference>
<evidence type="ECO:0000256" key="13">
    <source>
        <dbReference type="ARBA" id="ARBA00023329"/>
    </source>
</evidence>
<dbReference type="InterPro" id="IPR019775">
    <property type="entry name" value="WD40_repeat_CS"/>
</dbReference>
<feature type="compositionally biased region" description="Low complexity" evidence="17">
    <location>
        <begin position="1075"/>
        <end position="1084"/>
    </location>
</feature>
<accession>A0AAX7V5R1</accession>
<keyword evidence="13" id="KW-0968">Cytoplasmic vesicle</keyword>
<feature type="compositionally biased region" description="Polar residues" evidence="17">
    <location>
        <begin position="482"/>
        <end position="497"/>
    </location>
</feature>
<feature type="region of interest" description="Disordered" evidence="17">
    <location>
        <begin position="1073"/>
        <end position="1169"/>
    </location>
</feature>
<dbReference type="InterPro" id="IPR001680">
    <property type="entry name" value="WD40_rpt"/>
</dbReference>
<evidence type="ECO:0000256" key="15">
    <source>
        <dbReference type="ARBA" id="ARBA00062236"/>
    </source>
</evidence>
<feature type="region of interest" description="Disordered" evidence="17">
    <location>
        <begin position="716"/>
        <end position="744"/>
    </location>
</feature>
<dbReference type="GO" id="GO:0005634">
    <property type="term" value="C:nucleus"/>
    <property type="evidence" value="ECO:0007669"/>
    <property type="project" value="UniProtKB-SubCell"/>
</dbReference>
<feature type="compositionally biased region" description="Pro residues" evidence="17">
    <location>
        <begin position="430"/>
        <end position="445"/>
    </location>
</feature>
<dbReference type="InterPro" id="IPR015943">
    <property type="entry name" value="WD40/YVTN_repeat-like_dom_sf"/>
</dbReference>
<protein>
    <submittedName>
        <fullName evidence="18">Autophagy/beclin-1 regulator 1b</fullName>
    </submittedName>
</protein>
<reference evidence="18" key="3">
    <citation type="submission" date="2025-08" db="UniProtKB">
        <authorList>
            <consortium name="Ensembl"/>
        </authorList>
    </citation>
    <scope>IDENTIFICATION</scope>
</reference>
<evidence type="ECO:0000256" key="3">
    <source>
        <dbReference type="ARBA" id="ARBA00004246"/>
    </source>
</evidence>
<evidence type="ECO:0000256" key="1">
    <source>
        <dbReference type="ARBA" id="ARBA00004123"/>
    </source>
</evidence>
<evidence type="ECO:0000256" key="17">
    <source>
        <dbReference type="SAM" id="MobiDB-lite"/>
    </source>
</evidence>
<dbReference type="Pfam" id="PF00400">
    <property type="entry name" value="WD40"/>
    <property type="match status" value="1"/>
</dbReference>
<dbReference type="GO" id="GO:0000423">
    <property type="term" value="P:mitophagy"/>
    <property type="evidence" value="ECO:0007669"/>
    <property type="project" value="TreeGrafter"/>
</dbReference>
<reference evidence="19" key="2">
    <citation type="submission" date="2023-03" db="EMBL/GenBank/DDBJ databases">
        <authorList>
            <consortium name="Wellcome Sanger Institute Data Sharing"/>
        </authorList>
    </citation>
    <scope>NUCLEOTIDE SEQUENCE [LARGE SCALE GENOMIC DNA]</scope>
</reference>
<reference evidence="18 19" key="1">
    <citation type="submission" date="2018-05" db="EMBL/GenBank/DDBJ databases">
        <authorList>
            <person name="Datahose"/>
        </authorList>
    </citation>
    <scope>NUCLEOTIDE SEQUENCE</scope>
</reference>
<dbReference type="GO" id="GO:0000045">
    <property type="term" value="P:autophagosome assembly"/>
    <property type="evidence" value="ECO:0007669"/>
    <property type="project" value="TreeGrafter"/>
</dbReference>
<dbReference type="PANTHER" id="PTHR22874">
    <property type="entry name" value="ACTIVATING MOLECULE IN BECN1-REGULATED AUTOPHAGY PROTEIN 1"/>
    <property type="match status" value="1"/>
</dbReference>
<feature type="region of interest" description="Disordered" evidence="17">
    <location>
        <begin position="775"/>
        <end position="826"/>
    </location>
</feature>
<feature type="region of interest" description="Disordered" evidence="17">
    <location>
        <begin position="572"/>
        <end position="622"/>
    </location>
</feature>
<feature type="compositionally biased region" description="Polar residues" evidence="17">
    <location>
        <begin position="1156"/>
        <end position="1169"/>
    </location>
</feature>
<comment type="subunit">
    <text evidence="15">Component of the DCX(AMBRA1) E3 ubiquitin ligase complex.</text>
</comment>
<dbReference type="PROSITE" id="PS00678">
    <property type="entry name" value="WD_REPEATS_1"/>
    <property type="match status" value="1"/>
</dbReference>
<evidence type="ECO:0000256" key="14">
    <source>
        <dbReference type="ARBA" id="ARBA00061691"/>
    </source>
</evidence>
<feature type="region of interest" description="Disordered" evidence="17">
    <location>
        <begin position="640"/>
        <end position="698"/>
    </location>
</feature>
<evidence type="ECO:0000256" key="6">
    <source>
        <dbReference type="ARBA" id="ARBA00022574"/>
    </source>
</evidence>
<evidence type="ECO:0000256" key="16">
    <source>
        <dbReference type="PROSITE-ProRule" id="PRU00221"/>
    </source>
</evidence>
<feature type="compositionally biased region" description="Low complexity" evidence="17">
    <location>
        <begin position="1328"/>
        <end position="1337"/>
    </location>
</feature>
<keyword evidence="12" id="KW-0539">Nucleus</keyword>
<sequence length="1337" mass="144990">MIIFILTQNQKFMVQTFLPKARPLALLASTSRRSVIVTVSFSSIYFRLFFSAQTLHGVGLAAAGVSSQSAEDTGSIMASRQRNSVRILSSRERGSQIFGSQRLLQLLVEEKVRWMKWQSQKVELPDSPRSTFLLAFSPDRTLMASTHVNHNIYITEVKTGKCLHSLVGHRRTPWCVTFHPTIPGLVASGCLDGEVRIWDLHGGSESWFTESNVAIASLAFHPTAQLLLIATNNELHFWDWSRPEPFAVVKTGSDTERVRLVRFDPLGHNLLTAIVNPSNQQGEEDSEVPMDSVEMPHFRQRSFLPSQPVRRTPILHNFLHILSSRSPGAQAGGEHIPLAQYPSSERGPPLPGCTQHLGMVCMCSRCSISRTAPQPDGASVPPPDPRASSDSLQPPPASTFSSARTEPRQPSERTSAFTSVYYSAGASLNPAPPGGHEPHSTPRPAPDWTRNLLSVREGGINPGMLPPRTSASSSISLLSVLRQQEGSSHSPVYTSATEGRGFPQQGEPGARDTASTSSGHHPFWDSARGNTASFRNVLQCNLSRYFLEIGPIDMEPALGGAMADGGQEQSQELLNNNMDPDRPGPSSSSSTPTIIHYQPPLPPPPSSHSLENNVPPPASRGHLNRCRACHNLLTFNHDSQRWERKTSSASTSMLEPPSSSSRRAPPESSEQPPPPAATVGGTGVAFPIAPSSTQPGEQTVGLVYNQDTAQWERVYRQAASGRPAEPPEALSQEMPVDPPDEDSLRRLSPAAYYAQRMIQYLSRRDSIRQRSLHYQQNRLRAMSSSSSDSPASNPPSSMDSGDVDFEDLDDNSDRTRHRTPRNARMSAPSLGRFVPRRFLLPEYLPYAGIFHERGQPGLATHSSVNRVLAGASIGDGQSAVASNIANTTYRLQWWDFTKFDLPEISNASVNVLVPNCKIYNDASCDISADGQLLAVFIPSSQRGFPDEGILAIYSLAPHNLGEMLYTKRFGPNAISVSLSPMGCYVMVGLASRRILLHPTTDHMVAQVFRLQQPHGGETSIRMVFNVVYPMAPDQRRHVSINSARWLPDPGMGLAYGTNKGDLVICRPVFYRSDGESPSESSSEPLFSVNNSGTSRSRGSDRPNRSGWTPGRDMGLMNAIGLQPRHPTPSVTSQGTQTPIIQLQNAETQTERELSEPSASQPAQSTDTHTHTTPFIYLSVPPEAPSTSGADALARIRRLIAEGGMTAVVQREQSTTMASMGGFGNNIIVSHRIHRGSQTGASRPAAEPVATAPCTSGPLLVASQPQSYLRPAPQASEQLGPVWAPPPPTLSLAVDVDDVFDGGRADDSSLPGPSSSSSHSPLPGGGGPNNYPGDPYSR</sequence>
<dbReference type="PROSITE" id="PS50082">
    <property type="entry name" value="WD_REPEATS_2"/>
    <property type="match status" value="1"/>
</dbReference>
<comment type="subcellular location">
    <subcellularLocation>
        <location evidence="3">Cell junction</location>
        <location evidence="3">Focal adhesion</location>
    </subcellularLocation>
    <subcellularLocation>
        <location evidence="2">Cytoplasm</location>
        <location evidence="2">Cytoskeleton</location>
    </subcellularLocation>
    <subcellularLocation>
        <location evidence="4">Cytoplasmic vesicle</location>
        <location evidence="4">Autophagosome</location>
    </subcellularLocation>
    <subcellularLocation>
        <location evidence="1">Nucleus</location>
    </subcellularLocation>
</comment>
<dbReference type="InterPro" id="IPR036322">
    <property type="entry name" value="WD40_repeat_dom_sf"/>
</dbReference>
<feature type="compositionally biased region" description="Acidic residues" evidence="17">
    <location>
        <begin position="801"/>
        <end position="810"/>
    </location>
</feature>
<feature type="compositionally biased region" description="Polar residues" evidence="17">
    <location>
        <begin position="412"/>
        <end position="421"/>
    </location>
</feature>
<evidence type="ECO:0000256" key="8">
    <source>
        <dbReference type="ARBA" id="ARBA00022786"/>
    </source>
</evidence>
<dbReference type="GO" id="GO:0031410">
    <property type="term" value="C:cytoplasmic vesicle"/>
    <property type="evidence" value="ECO:0007669"/>
    <property type="project" value="UniProtKB-KW"/>
</dbReference>
<feature type="compositionally biased region" description="Polar residues" evidence="17">
    <location>
        <begin position="1128"/>
        <end position="1147"/>
    </location>
</feature>
<evidence type="ECO:0000256" key="11">
    <source>
        <dbReference type="ARBA" id="ARBA00023212"/>
    </source>
</evidence>
<proteinExistence type="inferred from homology"/>
<dbReference type="SUPFAM" id="SSF50978">
    <property type="entry name" value="WD40 repeat-like"/>
    <property type="match status" value="1"/>
</dbReference>
<evidence type="ECO:0000256" key="7">
    <source>
        <dbReference type="ARBA" id="ARBA00022737"/>
    </source>
</evidence>
<evidence type="ECO:0000256" key="2">
    <source>
        <dbReference type="ARBA" id="ARBA00004245"/>
    </source>
</evidence>
<dbReference type="GO" id="GO:0080008">
    <property type="term" value="C:Cul4-RING E3 ubiquitin ligase complex"/>
    <property type="evidence" value="ECO:0007669"/>
    <property type="project" value="TreeGrafter"/>
</dbReference>
<dbReference type="Proteomes" id="UP000265100">
    <property type="component" value="Chromosome 7"/>
</dbReference>
<dbReference type="GeneTree" id="ENSGT00390000016223"/>
<dbReference type="SMART" id="SM00320">
    <property type="entry name" value="WD40"/>
    <property type="match status" value="3"/>
</dbReference>
<dbReference type="InterPro" id="IPR052596">
    <property type="entry name" value="AMBRA1_autophagy"/>
</dbReference>
<feature type="repeat" description="WD" evidence="16">
    <location>
        <begin position="166"/>
        <end position="200"/>
    </location>
</feature>
<dbReference type="GO" id="GO:0007626">
    <property type="term" value="P:locomotory behavior"/>
    <property type="evidence" value="ECO:0007669"/>
    <property type="project" value="UniProtKB-ARBA"/>
</dbReference>
<feature type="compositionally biased region" description="Polar residues" evidence="17">
    <location>
        <begin position="1087"/>
        <end position="1096"/>
    </location>
</feature>
<dbReference type="Gene3D" id="2.130.10.10">
    <property type="entry name" value="YVTN repeat-like/Quinoprotein amine dehydrogenase"/>
    <property type="match status" value="1"/>
</dbReference>
<dbReference type="GO" id="GO:0043009">
    <property type="term" value="P:chordate embryonic development"/>
    <property type="evidence" value="ECO:0007669"/>
    <property type="project" value="UniProtKB-ARBA"/>
</dbReference>
<dbReference type="GO" id="GO:0008406">
    <property type="term" value="P:gonad development"/>
    <property type="evidence" value="ECO:0007669"/>
    <property type="project" value="UniProtKB-ARBA"/>
</dbReference>
<feature type="compositionally biased region" description="Polar residues" evidence="17">
    <location>
        <begin position="388"/>
        <end position="404"/>
    </location>
</feature>
<dbReference type="GO" id="GO:1990756">
    <property type="term" value="F:ubiquitin-like ligase-substrate adaptor activity"/>
    <property type="evidence" value="ECO:0007669"/>
    <property type="project" value="TreeGrafter"/>
</dbReference>
<keyword evidence="9" id="KW-0965">Cell junction</keyword>
<keyword evidence="6 16" id="KW-0853">WD repeat</keyword>
<comment type="similarity">
    <text evidence="14">Belongs to the WD repeat AMBRA1 family.</text>
</comment>
<dbReference type="PANTHER" id="PTHR22874:SF1">
    <property type="entry name" value="ACTIVATING MOLECULE IN BECN1-REGULATED AUTOPHAGY PROTEIN 1"/>
    <property type="match status" value="1"/>
</dbReference>
<evidence type="ECO:0000256" key="9">
    <source>
        <dbReference type="ARBA" id="ARBA00022949"/>
    </source>
</evidence>
<evidence type="ECO:0000256" key="10">
    <source>
        <dbReference type="ARBA" id="ARBA00023006"/>
    </source>
</evidence>
<feature type="compositionally biased region" description="Low complexity" evidence="17">
    <location>
        <begin position="781"/>
        <end position="800"/>
    </location>
</feature>
<evidence type="ECO:0000313" key="19">
    <source>
        <dbReference type="Proteomes" id="UP000265100"/>
    </source>
</evidence>
<evidence type="ECO:0000313" key="18">
    <source>
        <dbReference type="Ensembl" id="ENSACLP00000077863.1"/>
    </source>
</evidence>
<keyword evidence="10" id="KW-0072">Autophagy</keyword>
<feature type="compositionally biased region" description="Low complexity" evidence="17">
    <location>
        <begin position="585"/>
        <end position="595"/>
    </location>
</feature>
<keyword evidence="5" id="KW-0963">Cytoplasm</keyword>
<feature type="compositionally biased region" description="Low complexity" evidence="17">
    <location>
        <begin position="647"/>
        <end position="670"/>
    </location>
</feature>
<keyword evidence="11" id="KW-0206">Cytoskeleton</keyword>
<dbReference type="PROSITE" id="PS50294">
    <property type="entry name" value="WD_REPEATS_REGION"/>
    <property type="match status" value="1"/>
</dbReference>
<keyword evidence="19" id="KW-1185">Reference proteome</keyword>
<name>A0AAX7V5R1_ASTCA</name>
<dbReference type="GO" id="GO:0005776">
    <property type="term" value="C:autophagosome"/>
    <property type="evidence" value="ECO:0007669"/>
    <property type="project" value="UniProtKB-SubCell"/>
</dbReference>